<proteinExistence type="predicted"/>
<feature type="transmembrane region" description="Helical" evidence="1">
    <location>
        <begin position="79"/>
        <end position="107"/>
    </location>
</feature>
<evidence type="ECO:0000313" key="3">
    <source>
        <dbReference type="Proteomes" id="UP000249579"/>
    </source>
</evidence>
<keyword evidence="1" id="KW-1133">Transmembrane helix</keyword>
<dbReference type="PANTHER" id="PTHR37814:SF1">
    <property type="entry name" value="MEMBRANE PROTEIN"/>
    <property type="match status" value="1"/>
</dbReference>
<dbReference type="EMBL" id="PZJG01000006">
    <property type="protein sequence ID" value="RAK48873.1"/>
    <property type="molecule type" value="Genomic_DNA"/>
</dbReference>
<dbReference type="InterPro" id="IPR038728">
    <property type="entry name" value="YkvI-like"/>
</dbReference>
<comment type="caution">
    <text evidence="2">The sequence shown here is derived from an EMBL/GenBank/DDBJ whole genome shotgun (WGS) entry which is preliminary data.</text>
</comment>
<keyword evidence="1" id="KW-0472">Membrane</keyword>
<feature type="transmembrane region" description="Helical" evidence="1">
    <location>
        <begin position="119"/>
        <end position="138"/>
    </location>
</feature>
<dbReference type="AlphaFoldDB" id="A0A328A2U2"/>
<feature type="transmembrane region" description="Helical" evidence="1">
    <location>
        <begin position="145"/>
        <end position="167"/>
    </location>
</feature>
<sequence length="361" mass="39088">MRKVFKISSAFIGVIVGAGFASGQEILQYFTSFGTMGILGGIVSTILFSYIGMVLVWAGSKTNADDHKIVIKKFTNYPVIGRILSWIIDIVLIITLFSFGVVMLAGAGSNLEQQFGIPSLYGTALMAIVVIIAGMLKIDFIVKIIGYVTPFLVLMILVISVYCVITLDTPYGTLDKVATSVQSPFPHWIIAGANYVSMNIGLGAAMAIVIGGAENNKRAAAIGGLLGGLVLGILIILSHLAIFAKIEVVKDLPLPMLGIVNEISPILGIVMSVIIFVMIFNTALSMFYSFSARFTIVDTKSFKIFYIISTLAGFGLSFVGFTKLVNKVYPILGNLNYLLILVILIAPIKFHFDNKKNYIER</sequence>
<dbReference type="Proteomes" id="UP000249579">
    <property type="component" value="Unassembled WGS sequence"/>
</dbReference>
<dbReference type="OrthoDB" id="4424890at2"/>
<gene>
    <name evidence="2" type="ORF">BHX94_09490</name>
</gene>
<feature type="transmembrane region" description="Helical" evidence="1">
    <location>
        <begin position="263"/>
        <end position="284"/>
    </location>
</feature>
<accession>A0A328A2U2</accession>
<evidence type="ECO:0000256" key="1">
    <source>
        <dbReference type="SAM" id="Phobius"/>
    </source>
</evidence>
<organism evidence="2 3">
    <name type="scientific">Macrococcoides bohemicum</name>
    <dbReference type="NCBI Taxonomy" id="1903056"/>
    <lineage>
        <taxon>Bacteria</taxon>
        <taxon>Bacillati</taxon>
        <taxon>Bacillota</taxon>
        <taxon>Bacilli</taxon>
        <taxon>Bacillales</taxon>
        <taxon>Staphylococcaceae</taxon>
        <taxon>Macrococcoides</taxon>
    </lineage>
</organism>
<feature type="transmembrane region" description="Helical" evidence="1">
    <location>
        <begin position="331"/>
        <end position="352"/>
    </location>
</feature>
<feature type="transmembrane region" description="Helical" evidence="1">
    <location>
        <begin position="187"/>
        <end position="210"/>
    </location>
</feature>
<feature type="transmembrane region" description="Helical" evidence="1">
    <location>
        <begin position="33"/>
        <end position="58"/>
    </location>
</feature>
<reference evidence="2 3" key="1">
    <citation type="journal article" date="2018" name="Front. Microbiol.">
        <title>Description and Comparative Genomics of Macrococcus caseolyticus subsp. hominis subsp. nov., Macrococcus goetzii sp. nov., Macrococcus epidermidis sp. nov., and Macrococcus bohemicus sp. nov., Novel Macrococci From Human Clinical Material With Virulence Potential and Suspected Uptake of Foreign DNA by Natural Transformation.</title>
        <authorList>
            <person name="Maslanova I."/>
            <person name="Wertheimer Z."/>
            <person name="Sedlacek I."/>
            <person name="Svec P."/>
            <person name="Indrakova A."/>
            <person name="Kovarovic V."/>
            <person name="Schumann P."/>
            <person name="Sproer C."/>
            <person name="Kralova S."/>
            <person name="Sedo O."/>
            <person name="Kristofova L."/>
            <person name="Vrbovska V."/>
            <person name="Fuzik T."/>
            <person name="Petras P."/>
            <person name="Zdrahal Z."/>
            <person name="Ruzickova V."/>
            <person name="Doskar J."/>
            <person name="Pantucek R."/>
        </authorList>
    </citation>
    <scope>NUCLEOTIDE SEQUENCE [LARGE SCALE GENOMIC DNA]</scope>
    <source>
        <strain evidence="2 3">03/115</strain>
    </source>
</reference>
<evidence type="ECO:0008006" key="4">
    <source>
        <dbReference type="Google" id="ProtNLM"/>
    </source>
</evidence>
<protein>
    <recommendedName>
        <fullName evidence="4">Branched-chain amino acid transport system II carrier protein</fullName>
    </recommendedName>
</protein>
<feature type="transmembrane region" description="Helical" evidence="1">
    <location>
        <begin position="304"/>
        <end position="325"/>
    </location>
</feature>
<evidence type="ECO:0000313" key="2">
    <source>
        <dbReference type="EMBL" id="RAK48873.1"/>
    </source>
</evidence>
<name>A0A328A2U2_9STAP</name>
<dbReference type="PANTHER" id="PTHR37814">
    <property type="entry name" value="CONSERVED MEMBRANE PROTEIN"/>
    <property type="match status" value="1"/>
</dbReference>
<feature type="transmembrane region" description="Helical" evidence="1">
    <location>
        <begin position="222"/>
        <end position="243"/>
    </location>
</feature>
<dbReference type="RefSeq" id="WP_111746376.1">
    <property type="nucleotide sequence ID" value="NZ_DALZDE010000005.1"/>
</dbReference>
<keyword evidence="1" id="KW-0812">Transmembrane</keyword>